<protein>
    <submittedName>
        <fullName evidence="2">HlyD family secretion protein</fullName>
    </submittedName>
</protein>
<dbReference type="EMBL" id="NMUQ01000001">
    <property type="protein sequence ID" value="OXM15745.1"/>
    <property type="molecule type" value="Genomic_DNA"/>
</dbReference>
<dbReference type="AlphaFoldDB" id="A0A229P1C9"/>
<reference evidence="2 3" key="1">
    <citation type="submission" date="2017-07" db="EMBL/GenBank/DDBJ databases">
        <title>Paenibacillus herberti R33 genome sequencing and assembly.</title>
        <authorList>
            <person name="Su W."/>
        </authorList>
    </citation>
    <scope>NUCLEOTIDE SEQUENCE [LARGE SCALE GENOMIC DNA]</scope>
    <source>
        <strain evidence="2 3">R33</strain>
    </source>
</reference>
<keyword evidence="3" id="KW-1185">Reference proteome</keyword>
<keyword evidence="1" id="KW-0472">Membrane</keyword>
<proteinExistence type="predicted"/>
<comment type="caution">
    <text evidence="2">The sequence shown here is derived from an EMBL/GenBank/DDBJ whole genome shotgun (WGS) entry which is preliminary data.</text>
</comment>
<evidence type="ECO:0000256" key="1">
    <source>
        <dbReference type="SAM" id="Phobius"/>
    </source>
</evidence>
<dbReference type="PANTHER" id="PTHR30469:SF15">
    <property type="entry name" value="HLYD FAMILY OF SECRETION PROTEINS"/>
    <property type="match status" value="1"/>
</dbReference>
<dbReference type="OrthoDB" id="2593087at2"/>
<gene>
    <name evidence="2" type="ORF">CGZ75_03190</name>
</gene>
<dbReference type="PANTHER" id="PTHR30469">
    <property type="entry name" value="MULTIDRUG RESISTANCE PROTEIN MDTA"/>
    <property type="match status" value="1"/>
</dbReference>
<dbReference type="SUPFAM" id="SSF111369">
    <property type="entry name" value="HlyD-like secretion proteins"/>
    <property type="match status" value="1"/>
</dbReference>
<dbReference type="Proteomes" id="UP000215145">
    <property type="component" value="Unassembled WGS sequence"/>
</dbReference>
<sequence length="384" mass="42636">MESQRAEQADTSRKRKIRLFFGLFISILITFTLLSNTILSLTLPKVITEDPKKGEFVQSYLGSGLLMPREVLELKSEANWKAKKVYVKEGDSVKKDQKLVSYDSKGAERQIKDEQASLQKLIISMEGLHSSYIEASQSGDEISIRRAKREIQSAEIDLGIQQRKIQSLQDVLENNRELVAPFDGIVTKVGATEGVSSTSGGPDVGIYNRIRGLQFEMQVPASIAALLEIGETLDVQVMGSEIKAAQIKGKITEIHNEDPINEGNLPAGREGGEKERVKRVLVAVQEEELKGGERVQVQLSKQTVGETVLVSSKAIHEDITGKYVYTLEERKGPLGNAFYIQRMNVTVADSNDQETAVIEGLYEYDQVIVESSVPLQEGERVRLQ</sequence>
<dbReference type="Gene3D" id="2.40.50.100">
    <property type="match status" value="1"/>
</dbReference>
<organism evidence="2 3">
    <name type="scientific">Paenibacillus herberti</name>
    <dbReference type="NCBI Taxonomy" id="1619309"/>
    <lineage>
        <taxon>Bacteria</taxon>
        <taxon>Bacillati</taxon>
        <taxon>Bacillota</taxon>
        <taxon>Bacilli</taxon>
        <taxon>Bacillales</taxon>
        <taxon>Paenibacillaceae</taxon>
        <taxon>Paenibacillus</taxon>
    </lineage>
</organism>
<accession>A0A229P1C9</accession>
<evidence type="ECO:0000313" key="2">
    <source>
        <dbReference type="EMBL" id="OXM15745.1"/>
    </source>
</evidence>
<name>A0A229P1C9_9BACL</name>
<keyword evidence="1" id="KW-0812">Transmembrane</keyword>
<evidence type="ECO:0000313" key="3">
    <source>
        <dbReference type="Proteomes" id="UP000215145"/>
    </source>
</evidence>
<dbReference type="Gene3D" id="2.40.420.20">
    <property type="match status" value="1"/>
</dbReference>
<feature type="transmembrane region" description="Helical" evidence="1">
    <location>
        <begin position="20"/>
        <end position="43"/>
    </location>
</feature>
<dbReference type="GO" id="GO:0015562">
    <property type="term" value="F:efflux transmembrane transporter activity"/>
    <property type="evidence" value="ECO:0007669"/>
    <property type="project" value="TreeGrafter"/>
</dbReference>
<dbReference type="GO" id="GO:1990281">
    <property type="term" value="C:efflux pump complex"/>
    <property type="evidence" value="ECO:0007669"/>
    <property type="project" value="TreeGrafter"/>
</dbReference>
<keyword evidence="1" id="KW-1133">Transmembrane helix</keyword>